<proteinExistence type="inferred from homology"/>
<evidence type="ECO:0000256" key="1">
    <source>
        <dbReference type="ARBA" id="ARBA00010426"/>
    </source>
</evidence>
<protein>
    <submittedName>
        <fullName evidence="6">LLM class flavin-dependent oxidoreductase</fullName>
    </submittedName>
</protein>
<evidence type="ECO:0000313" key="7">
    <source>
        <dbReference type="Proteomes" id="UP000195331"/>
    </source>
</evidence>
<keyword evidence="4" id="KW-0503">Monooxygenase</keyword>
<evidence type="ECO:0000259" key="5">
    <source>
        <dbReference type="Pfam" id="PF00296"/>
    </source>
</evidence>
<evidence type="ECO:0000256" key="3">
    <source>
        <dbReference type="ARBA" id="ARBA00023002"/>
    </source>
</evidence>
<accession>A0A1Y0CC64</accession>
<feature type="domain" description="Luciferase-like" evidence="5">
    <location>
        <begin position="20"/>
        <end position="322"/>
    </location>
</feature>
<dbReference type="GO" id="GO:0016705">
    <property type="term" value="F:oxidoreductase activity, acting on paired donors, with incorporation or reduction of molecular oxygen"/>
    <property type="evidence" value="ECO:0007669"/>
    <property type="project" value="InterPro"/>
</dbReference>
<dbReference type="InterPro" id="IPR011251">
    <property type="entry name" value="Luciferase-like_dom"/>
</dbReference>
<gene>
    <name evidence="6" type="ORF">BTO20_33675</name>
</gene>
<comment type="similarity">
    <text evidence="1">Belongs to the bacterial luciferase oxidoreductase family.</text>
</comment>
<dbReference type="PANTHER" id="PTHR30137:SF16">
    <property type="entry name" value="BLL0895 PROTEIN"/>
    <property type="match status" value="1"/>
</dbReference>
<dbReference type="Pfam" id="PF00296">
    <property type="entry name" value="Bac_luciferase"/>
    <property type="match status" value="1"/>
</dbReference>
<evidence type="ECO:0000313" key="6">
    <source>
        <dbReference type="EMBL" id="ART72853.1"/>
    </source>
</evidence>
<dbReference type="EMBL" id="CP020809">
    <property type="protein sequence ID" value="ART72853.1"/>
    <property type="molecule type" value="Genomic_DNA"/>
</dbReference>
<dbReference type="KEGG" id="mdx:BTO20_33675"/>
<sequence length="362" mass="40160">MRFGVFNIPYALGYSAGRRTARQVIDWDLQITRWADEYGLDEAFFAEHYTLGDEPSPAPDLMIAAASQLTSHITLGAAAHLLPYHNPIALAHRMMWLDHMTDGRYIAGVAPGAYPSDAQLFGTGKNNPKMLVEAIDTIEAIWTKPGPFTMTGEFYSVDMPAFDPDIAGPHLKPRQQNGIPLMITGMQPTSPSLTEAGRRGAIPMSQQVHESVLVQHWETYSKAATDAGRSPARADWRICRDYFVAETDDEAYDRVYNGALGKLWGEYNIPTFVNKLHIGDLISGGTIPPEDLSIEWMVDNFLIVGSPDTVIGKIEDLYSKLGGFGSLVTFTHEYCDEPETYRRSFELMGTKVRPALTHLTGE</sequence>
<reference evidence="6 7" key="1">
    <citation type="submission" date="2017-04" db="EMBL/GenBank/DDBJ databases">
        <title>Whole Genome Sequence of 1,4-Dioxane Degrading Bacterium Mycobacterium dioxanotrophicus PH-06.</title>
        <authorList>
            <person name="He Y."/>
        </authorList>
    </citation>
    <scope>NUCLEOTIDE SEQUENCE [LARGE SCALE GENOMIC DNA]</scope>
    <source>
        <strain evidence="6 7">PH-06</strain>
    </source>
</reference>
<dbReference type="AlphaFoldDB" id="A0A1Y0CC64"/>
<evidence type="ECO:0000256" key="4">
    <source>
        <dbReference type="ARBA" id="ARBA00023033"/>
    </source>
</evidence>
<evidence type="ECO:0000256" key="2">
    <source>
        <dbReference type="ARBA" id="ARBA00022630"/>
    </source>
</evidence>
<dbReference type="OrthoDB" id="7903015at2"/>
<dbReference type="GO" id="GO:0004497">
    <property type="term" value="F:monooxygenase activity"/>
    <property type="evidence" value="ECO:0007669"/>
    <property type="project" value="UniProtKB-KW"/>
</dbReference>
<dbReference type="SUPFAM" id="SSF51679">
    <property type="entry name" value="Bacterial luciferase-like"/>
    <property type="match status" value="1"/>
</dbReference>
<dbReference type="InterPro" id="IPR050766">
    <property type="entry name" value="Bact_Lucif_Oxidored"/>
</dbReference>
<name>A0A1Y0CC64_9MYCO</name>
<organism evidence="6 7">
    <name type="scientific">Mycobacterium dioxanotrophicus</name>
    <dbReference type="NCBI Taxonomy" id="482462"/>
    <lineage>
        <taxon>Bacteria</taxon>
        <taxon>Bacillati</taxon>
        <taxon>Actinomycetota</taxon>
        <taxon>Actinomycetes</taxon>
        <taxon>Mycobacteriales</taxon>
        <taxon>Mycobacteriaceae</taxon>
        <taxon>Mycobacterium</taxon>
    </lineage>
</organism>
<dbReference type="PANTHER" id="PTHR30137">
    <property type="entry name" value="LUCIFERASE-LIKE MONOOXYGENASE"/>
    <property type="match status" value="1"/>
</dbReference>
<keyword evidence="3" id="KW-0560">Oxidoreductase</keyword>
<keyword evidence="2" id="KW-0285">Flavoprotein</keyword>
<keyword evidence="7" id="KW-1185">Reference proteome</keyword>
<dbReference type="InterPro" id="IPR036661">
    <property type="entry name" value="Luciferase-like_sf"/>
</dbReference>
<dbReference type="RefSeq" id="WP_087080522.1">
    <property type="nucleotide sequence ID" value="NZ_CP020809.1"/>
</dbReference>
<dbReference type="Gene3D" id="3.20.20.30">
    <property type="entry name" value="Luciferase-like domain"/>
    <property type="match status" value="1"/>
</dbReference>
<dbReference type="Proteomes" id="UP000195331">
    <property type="component" value="Chromosome"/>
</dbReference>
<dbReference type="GO" id="GO:0005829">
    <property type="term" value="C:cytosol"/>
    <property type="evidence" value="ECO:0007669"/>
    <property type="project" value="TreeGrafter"/>
</dbReference>